<evidence type="ECO:0000313" key="3">
    <source>
        <dbReference type="Proteomes" id="UP001218377"/>
    </source>
</evidence>
<feature type="compositionally biased region" description="Gly residues" evidence="1">
    <location>
        <begin position="238"/>
        <end position="248"/>
    </location>
</feature>
<dbReference type="EMBL" id="OQ269668">
    <property type="protein sequence ID" value="WCS66492.1"/>
    <property type="molecule type" value="Genomic_DNA"/>
</dbReference>
<gene>
    <name evidence="2" type="ORF">TMCBR2_gp007</name>
</gene>
<keyword evidence="3" id="KW-1185">Reference proteome</keyword>
<feature type="region of interest" description="Disordered" evidence="1">
    <location>
        <begin position="22"/>
        <end position="108"/>
    </location>
</feature>
<feature type="compositionally biased region" description="Basic and acidic residues" evidence="1">
    <location>
        <begin position="64"/>
        <end position="99"/>
    </location>
</feature>
<name>A0AAF0BTH7_9CAUD</name>
<evidence type="ECO:0000313" key="2">
    <source>
        <dbReference type="EMBL" id="WCS66492.1"/>
    </source>
</evidence>
<proteinExistence type="predicted"/>
<reference evidence="2 3" key="1">
    <citation type="submission" date="2023-01" db="EMBL/GenBank/DDBJ databases">
        <title>New species of Caulobacter bacteriophages in the Kronosvirus genus.</title>
        <authorList>
            <person name="Mohammadi T."/>
            <person name="Millwood A."/>
            <person name="Ely B."/>
        </authorList>
    </citation>
    <scope>NUCLEOTIDE SEQUENCE [LARGE SCALE GENOMIC DNA]</scope>
    <source>
        <strain evidence="2 3">TMCBR2</strain>
    </source>
</reference>
<evidence type="ECO:0000256" key="1">
    <source>
        <dbReference type="SAM" id="MobiDB-lite"/>
    </source>
</evidence>
<accession>A0AAF0BTH7</accession>
<feature type="compositionally biased region" description="Polar residues" evidence="1">
    <location>
        <begin position="26"/>
        <end position="38"/>
    </location>
</feature>
<feature type="region of interest" description="Disordered" evidence="1">
    <location>
        <begin position="168"/>
        <end position="248"/>
    </location>
</feature>
<feature type="compositionally biased region" description="Acidic residues" evidence="1">
    <location>
        <begin position="180"/>
        <end position="189"/>
    </location>
</feature>
<protein>
    <submittedName>
        <fullName evidence="2">Uncharacterized protein</fullName>
    </submittedName>
</protein>
<dbReference type="Proteomes" id="UP001218377">
    <property type="component" value="Segment"/>
</dbReference>
<feature type="compositionally biased region" description="Basic and acidic residues" evidence="1">
    <location>
        <begin position="190"/>
        <end position="199"/>
    </location>
</feature>
<sequence>MKSRYAHLAYAACAAAICMAPPTDAGSATGQGEPTKTPEQLAADEAAEAARKAAEEQAAAAAQKAKDDEKALADKVAADKLAAAEEKRAAKAKPKEATKTRQQVVADAKAGEREAIRAAASASRAALEVGQGETVYRVKHQYTDKHTGRTHDAGSLVALTDKRHKELREDGGAGVVENEPAPEDAVDESEAARIARQREAEDEADAATHMDEAVEVGGGLAPGAPAVMSTETVPSVLTGGGRRGSQAQ</sequence>
<organism evidence="2 3">
    <name type="scientific">Caulobacter phage TMCBR2</name>
    <dbReference type="NCBI Taxonomy" id="3025404"/>
    <lineage>
        <taxon>Viruses</taxon>
        <taxon>Duplodnaviria</taxon>
        <taxon>Heunggongvirae</taxon>
        <taxon>Uroviricota</taxon>
        <taxon>Caudoviricetes</taxon>
        <taxon>Caudoviricetes incertae sedis</taxon>
        <taxon>Kronosvirus</taxon>
        <taxon>Kronosvirus pomeria</taxon>
    </lineage>
</organism>